<protein>
    <recommendedName>
        <fullName evidence="7">3-oxo-5-alpha-steroid 4-dehydrogenase C-terminal domain-containing protein</fullName>
    </recommendedName>
</protein>
<proteinExistence type="inferred from homology"/>
<evidence type="ECO:0000259" key="7">
    <source>
        <dbReference type="Pfam" id="PF02544"/>
    </source>
</evidence>
<dbReference type="EMBL" id="KZ303844">
    <property type="protein sequence ID" value="PHZ15623.1"/>
    <property type="molecule type" value="Genomic_DNA"/>
</dbReference>
<evidence type="ECO:0000313" key="9">
    <source>
        <dbReference type="Proteomes" id="UP000242254"/>
    </source>
</evidence>
<evidence type="ECO:0000256" key="3">
    <source>
        <dbReference type="ARBA" id="ARBA00022692"/>
    </source>
</evidence>
<evidence type="ECO:0000256" key="6">
    <source>
        <dbReference type="SAM" id="Phobius"/>
    </source>
</evidence>
<feature type="domain" description="3-oxo-5-alpha-steroid 4-dehydrogenase C-terminal" evidence="7">
    <location>
        <begin position="115"/>
        <end position="260"/>
    </location>
</feature>
<dbReference type="GO" id="GO:0016627">
    <property type="term" value="F:oxidoreductase activity, acting on the CH-CH group of donors"/>
    <property type="evidence" value="ECO:0007669"/>
    <property type="project" value="InterPro"/>
</dbReference>
<evidence type="ECO:0000256" key="5">
    <source>
        <dbReference type="ARBA" id="ARBA00023136"/>
    </source>
</evidence>
<keyword evidence="3 6" id="KW-0812">Transmembrane</keyword>
<organism evidence="8 9">
    <name type="scientific">Rhizopus microsporus ATCC 52813</name>
    <dbReference type="NCBI Taxonomy" id="1340429"/>
    <lineage>
        <taxon>Eukaryota</taxon>
        <taxon>Fungi</taxon>
        <taxon>Fungi incertae sedis</taxon>
        <taxon>Mucoromycota</taxon>
        <taxon>Mucoromycotina</taxon>
        <taxon>Mucoromycetes</taxon>
        <taxon>Mucorales</taxon>
        <taxon>Mucorineae</taxon>
        <taxon>Rhizopodaceae</taxon>
        <taxon>Rhizopus</taxon>
    </lineage>
</organism>
<feature type="transmembrane region" description="Helical" evidence="6">
    <location>
        <begin position="84"/>
        <end position="100"/>
    </location>
</feature>
<accession>A0A2G4T3M6</accession>
<dbReference type="Proteomes" id="UP000242254">
    <property type="component" value="Unassembled WGS sequence"/>
</dbReference>
<dbReference type="PANTHER" id="PTHR10556:SF43">
    <property type="entry name" value="STEROID 5-ALPHA-REDUCTASE DET2"/>
    <property type="match status" value="1"/>
</dbReference>
<feature type="transmembrane region" description="Helical" evidence="6">
    <location>
        <begin position="20"/>
        <end position="38"/>
    </location>
</feature>
<feature type="transmembrane region" description="Helical" evidence="6">
    <location>
        <begin position="112"/>
        <end position="130"/>
    </location>
</feature>
<evidence type="ECO:0000256" key="2">
    <source>
        <dbReference type="ARBA" id="ARBA00007742"/>
    </source>
</evidence>
<sequence>MLQEISKYWLKQSTYDTAVGIYATFPLIMVPALLVINAPYGKYTHYVMGKGVTFMNGRWSWCIMEIVSPITFALSLYFTKPTWTPFQLILTAAWIIHYTNRSVIYPARASSMAPIHVFTSLSSVVFNLINGYTNGMWIGRHSRSVDRTQFWIGLGLWALGFASNIYHDTLLFRLRQKKEKQKRYFIPTGGLFEYVSCPNYLSEIIEWTGYALAASPSIPAIIFVSSTAANLIPRACKTHEWYKKEFKSYPNRKAVIPFVF</sequence>
<dbReference type="InterPro" id="IPR039357">
    <property type="entry name" value="SRD5A/TECR"/>
</dbReference>
<dbReference type="AlphaFoldDB" id="A0A2G4T3M6"/>
<dbReference type="Gene3D" id="1.20.120.1630">
    <property type="match status" value="1"/>
</dbReference>
<name>A0A2G4T3M6_RHIZD</name>
<comment type="subcellular location">
    <subcellularLocation>
        <location evidence="1">Membrane</location>
        <topology evidence="1">Multi-pass membrane protein</topology>
    </subcellularLocation>
</comment>
<keyword evidence="4 6" id="KW-1133">Transmembrane helix</keyword>
<dbReference type="GO" id="GO:0006629">
    <property type="term" value="P:lipid metabolic process"/>
    <property type="evidence" value="ECO:0007669"/>
    <property type="project" value="InterPro"/>
</dbReference>
<evidence type="ECO:0000256" key="4">
    <source>
        <dbReference type="ARBA" id="ARBA00022989"/>
    </source>
</evidence>
<feature type="transmembrane region" description="Helical" evidence="6">
    <location>
        <begin position="59"/>
        <end position="78"/>
    </location>
</feature>
<keyword evidence="5 6" id="KW-0472">Membrane</keyword>
<reference evidence="8 9" key="1">
    <citation type="journal article" date="2016" name="Proc. Natl. Acad. Sci. U.S.A.">
        <title>Lipid metabolic changes in an early divergent fungus govern the establishment of a mutualistic symbiosis with endobacteria.</title>
        <authorList>
            <person name="Lastovetsky O.A."/>
            <person name="Gaspar M.L."/>
            <person name="Mondo S.J."/>
            <person name="LaButti K.M."/>
            <person name="Sandor L."/>
            <person name="Grigoriev I.V."/>
            <person name="Henry S.A."/>
            <person name="Pawlowska T.E."/>
        </authorList>
    </citation>
    <scope>NUCLEOTIDE SEQUENCE [LARGE SCALE GENOMIC DNA]</scope>
    <source>
        <strain evidence="8 9">ATCC 52813</strain>
    </source>
</reference>
<dbReference type="RefSeq" id="XP_023469331.1">
    <property type="nucleotide sequence ID" value="XM_023614404.1"/>
</dbReference>
<gene>
    <name evidence="8" type="ORF">RHIMIDRAFT_303013</name>
</gene>
<dbReference type="PROSITE" id="PS50244">
    <property type="entry name" value="S5A_REDUCTASE"/>
    <property type="match status" value="1"/>
</dbReference>
<dbReference type="InterPro" id="IPR001104">
    <property type="entry name" value="3-oxo-5_a-steroid_4-DH_C"/>
</dbReference>
<dbReference type="STRING" id="1340429.A0A2G4T3M6"/>
<comment type="similarity">
    <text evidence="2">Belongs to the steroid 5-alpha reductase family.</text>
</comment>
<evidence type="ECO:0000313" key="8">
    <source>
        <dbReference type="EMBL" id="PHZ15623.1"/>
    </source>
</evidence>
<dbReference type="GeneID" id="35445393"/>
<keyword evidence="9" id="KW-1185">Reference proteome</keyword>
<feature type="transmembrane region" description="Helical" evidence="6">
    <location>
        <begin position="150"/>
        <end position="174"/>
    </location>
</feature>
<dbReference type="Pfam" id="PF02544">
    <property type="entry name" value="Steroid_dh"/>
    <property type="match status" value="1"/>
</dbReference>
<dbReference type="PANTHER" id="PTHR10556">
    <property type="entry name" value="3-OXO-5-ALPHA-STEROID 4-DEHYDROGENASE"/>
    <property type="match status" value="1"/>
</dbReference>
<evidence type="ECO:0000256" key="1">
    <source>
        <dbReference type="ARBA" id="ARBA00004141"/>
    </source>
</evidence>
<dbReference type="GO" id="GO:0016020">
    <property type="term" value="C:membrane"/>
    <property type="evidence" value="ECO:0007669"/>
    <property type="project" value="UniProtKB-SubCell"/>
</dbReference>